<dbReference type="eggNOG" id="COG1266">
    <property type="taxonomic scope" value="Bacteria"/>
</dbReference>
<feature type="domain" description="CAAX prenyl protease 2/Lysostaphin resistance protein A-like" evidence="2">
    <location>
        <begin position="170"/>
        <end position="257"/>
    </location>
</feature>
<keyword evidence="1" id="KW-1133">Transmembrane helix</keyword>
<evidence type="ECO:0000259" key="2">
    <source>
        <dbReference type="Pfam" id="PF02517"/>
    </source>
</evidence>
<dbReference type="PANTHER" id="PTHR43592:SF15">
    <property type="entry name" value="CAAX AMINO TERMINAL PROTEASE FAMILY PROTEIN"/>
    <property type="match status" value="1"/>
</dbReference>
<dbReference type="GO" id="GO:0004175">
    <property type="term" value="F:endopeptidase activity"/>
    <property type="evidence" value="ECO:0007669"/>
    <property type="project" value="UniProtKB-ARBA"/>
</dbReference>
<dbReference type="EMBL" id="JMIH01000022">
    <property type="protein sequence ID" value="KEO73281.1"/>
    <property type="molecule type" value="Genomic_DNA"/>
</dbReference>
<reference evidence="3 4" key="1">
    <citation type="submission" date="2014-04" db="EMBL/GenBank/DDBJ databases">
        <title>Characterization and application of a salt tolerant electro-active bacterium.</title>
        <authorList>
            <person name="Yang L."/>
            <person name="Wei S."/>
            <person name="Tay Q.X.M."/>
        </authorList>
    </citation>
    <scope>NUCLEOTIDE SEQUENCE [LARGE SCALE GENOMIC DNA]</scope>
    <source>
        <strain evidence="3 4">LY1</strain>
    </source>
</reference>
<protein>
    <submittedName>
        <fullName evidence="3">Peptidase</fullName>
    </submittedName>
</protein>
<accession>A0A074KTJ1</accession>
<feature type="transmembrane region" description="Helical" evidence="1">
    <location>
        <begin position="66"/>
        <end position="88"/>
    </location>
</feature>
<feature type="transmembrane region" description="Helical" evidence="1">
    <location>
        <begin position="109"/>
        <end position="130"/>
    </location>
</feature>
<dbReference type="AlphaFoldDB" id="A0A074KTJ1"/>
<dbReference type="GO" id="GO:0080120">
    <property type="term" value="P:CAAX-box protein maturation"/>
    <property type="evidence" value="ECO:0007669"/>
    <property type="project" value="UniProtKB-ARBA"/>
</dbReference>
<dbReference type="Proteomes" id="UP000027821">
    <property type="component" value="Unassembled WGS sequence"/>
</dbReference>
<sequence length="317" mass="36597">MEIYETQSEFGKKQYWLLSLVLLVLTVFGTLAILQSLFFFLVPILFNIPLGDVVYIIGGNYDHPNARMALLFIQVSGLSFWLGGYLFLRFIDKATLRIKQQVVNTKFNLALLVIPLLVSFIVMNSIIIYWNAQIQFPEFMSAFEEYAKRTEAEAMRLTTYLTDFENFYEYLASILVIGIFAGIGEEYLFRGILQPKLHQYTGNAHLGIWIAAFIFSAIHVQFYGFFPRLLLGALFGYLYLYSGSLFYPMLAHMLNNSLTVTLVYLNKLGIMEFNIEEATYADWYIMLIGFIVFLVSFKLFINNSRKLPSDGQMEKSF</sequence>
<comment type="caution">
    <text evidence="3">The sequence shown here is derived from an EMBL/GenBank/DDBJ whole genome shotgun (WGS) entry which is preliminary data.</text>
</comment>
<proteinExistence type="predicted"/>
<feature type="transmembrane region" description="Helical" evidence="1">
    <location>
        <begin position="253"/>
        <end position="271"/>
    </location>
</feature>
<gene>
    <name evidence="3" type="ORF">EL17_13105</name>
</gene>
<keyword evidence="4" id="KW-1185">Reference proteome</keyword>
<feature type="transmembrane region" description="Helical" evidence="1">
    <location>
        <begin position="200"/>
        <end position="219"/>
    </location>
</feature>
<dbReference type="RefSeq" id="WP_035075084.1">
    <property type="nucleotide sequence ID" value="NZ_JMIH01000022.1"/>
</dbReference>
<dbReference type="InterPro" id="IPR003675">
    <property type="entry name" value="Rce1/LyrA-like_dom"/>
</dbReference>
<organism evidence="3 4">
    <name type="scientific">Anditalea andensis</name>
    <dbReference type="NCBI Taxonomy" id="1048983"/>
    <lineage>
        <taxon>Bacteria</taxon>
        <taxon>Pseudomonadati</taxon>
        <taxon>Bacteroidota</taxon>
        <taxon>Cytophagia</taxon>
        <taxon>Cytophagales</taxon>
        <taxon>Cytophagaceae</taxon>
        <taxon>Anditalea</taxon>
    </lineage>
</organism>
<name>A0A074KTJ1_9BACT</name>
<dbReference type="STRING" id="1048983.EL17_13105"/>
<evidence type="ECO:0000256" key="1">
    <source>
        <dbReference type="SAM" id="Phobius"/>
    </source>
</evidence>
<dbReference type="OrthoDB" id="1523022at2"/>
<dbReference type="PANTHER" id="PTHR43592">
    <property type="entry name" value="CAAX AMINO TERMINAL PROTEASE"/>
    <property type="match status" value="1"/>
</dbReference>
<feature type="transmembrane region" description="Helical" evidence="1">
    <location>
        <begin position="283"/>
        <end position="301"/>
    </location>
</feature>
<feature type="transmembrane region" description="Helical" evidence="1">
    <location>
        <begin position="167"/>
        <end position="188"/>
    </location>
</feature>
<feature type="transmembrane region" description="Helical" evidence="1">
    <location>
        <begin position="20"/>
        <end position="46"/>
    </location>
</feature>
<keyword evidence="1" id="KW-0472">Membrane</keyword>
<evidence type="ECO:0000313" key="4">
    <source>
        <dbReference type="Proteomes" id="UP000027821"/>
    </source>
</evidence>
<keyword evidence="1" id="KW-0812">Transmembrane</keyword>
<evidence type="ECO:0000313" key="3">
    <source>
        <dbReference type="EMBL" id="KEO73281.1"/>
    </source>
</evidence>
<dbReference type="Pfam" id="PF02517">
    <property type="entry name" value="Rce1-like"/>
    <property type="match status" value="1"/>
</dbReference>